<dbReference type="Gene3D" id="1.10.443.10">
    <property type="entry name" value="Intergrase catalytic core"/>
    <property type="match status" value="1"/>
</dbReference>
<evidence type="ECO:0000256" key="1">
    <source>
        <dbReference type="ARBA" id="ARBA00008857"/>
    </source>
</evidence>
<dbReference type="PANTHER" id="PTHR30349:SF64">
    <property type="entry name" value="PROPHAGE INTEGRASE INTD-RELATED"/>
    <property type="match status" value="1"/>
</dbReference>
<dbReference type="InterPro" id="IPR013762">
    <property type="entry name" value="Integrase-like_cat_sf"/>
</dbReference>
<evidence type="ECO:0000256" key="4">
    <source>
        <dbReference type="ARBA" id="ARBA00023172"/>
    </source>
</evidence>
<dbReference type="InterPro" id="IPR002104">
    <property type="entry name" value="Integrase_catalytic"/>
</dbReference>
<dbReference type="Pfam" id="PF00589">
    <property type="entry name" value="Phage_integrase"/>
    <property type="match status" value="1"/>
</dbReference>
<comment type="similarity">
    <text evidence="1">Belongs to the 'phage' integrase family.</text>
</comment>
<dbReference type="Gene3D" id="1.10.150.130">
    <property type="match status" value="1"/>
</dbReference>
<dbReference type="PANTHER" id="PTHR30349">
    <property type="entry name" value="PHAGE INTEGRASE-RELATED"/>
    <property type="match status" value="1"/>
</dbReference>
<dbReference type="Pfam" id="PF14659">
    <property type="entry name" value="Phage_int_SAM_3"/>
    <property type="match status" value="1"/>
</dbReference>
<dbReference type="PROSITE" id="PS51898">
    <property type="entry name" value="TYR_RECOMBINASE"/>
    <property type="match status" value="1"/>
</dbReference>
<dbReference type="InterPro" id="IPR028259">
    <property type="entry name" value="AP2-like_int_N"/>
</dbReference>
<keyword evidence="3" id="KW-0238">DNA-binding</keyword>
<dbReference type="InterPro" id="IPR004107">
    <property type="entry name" value="Integrase_SAM-like_N"/>
</dbReference>
<dbReference type="InterPro" id="IPR011010">
    <property type="entry name" value="DNA_brk_join_enz"/>
</dbReference>
<protein>
    <recommendedName>
        <fullName evidence="5">Tyr recombinase domain-containing protein</fullName>
    </recommendedName>
</protein>
<keyword evidence="4" id="KW-0233">DNA recombination</keyword>
<dbReference type="GO" id="GO:0015074">
    <property type="term" value="P:DNA integration"/>
    <property type="evidence" value="ECO:0007669"/>
    <property type="project" value="UniProtKB-KW"/>
</dbReference>
<organism evidence="6 7">
    <name type="scientific">Lysinibacillus sphaericus</name>
    <name type="common">Bacillus sphaericus</name>
    <dbReference type="NCBI Taxonomy" id="1421"/>
    <lineage>
        <taxon>Bacteria</taxon>
        <taxon>Bacillati</taxon>
        <taxon>Bacillota</taxon>
        <taxon>Bacilli</taxon>
        <taxon>Bacillales</taxon>
        <taxon>Bacillaceae</taxon>
        <taxon>Lysinibacillus</taxon>
    </lineage>
</organism>
<evidence type="ECO:0000313" key="7">
    <source>
        <dbReference type="Proteomes" id="UP000238825"/>
    </source>
</evidence>
<dbReference type="Proteomes" id="UP000238825">
    <property type="component" value="Chromosome"/>
</dbReference>
<accession>A0A2S0K041</accession>
<dbReference type="InterPro" id="IPR050090">
    <property type="entry name" value="Tyrosine_recombinase_XerCD"/>
</dbReference>
<dbReference type="GO" id="GO:0006310">
    <property type="term" value="P:DNA recombination"/>
    <property type="evidence" value="ECO:0007669"/>
    <property type="project" value="UniProtKB-KW"/>
</dbReference>
<sequence>MFHIGTAGNVEITACYGKIKVSVLSFRGDFMFCERIDKHTWRCIGEGPRHPITGKRRQVTRRGKTKKEAEEKVKQGVAALKHQFTIDPEIRFAKFYNQWLTLYRLKGNKETTVKYREYCLSVLNRYLADYKLINITTVRYQNVINDLFEKGCAYFTLRGIQNTAKMMFNYAKEVGLIEINPVDGAFVPKKKMTLEQVSGQDVSQLFLEAEELKEFLRETDQYPNIAYRTVIYTIAFTGMRPGEALALKLEDVDLHNKTIRINKTNYAKGDRKKDFELTPPKTIGSVRIIDIDDIVVEKIQELIAFRKLSKWQDHGYVFGEQDGFPTTVKMLNRAVKRIASRTNIDKPFRTYILRHTHISLLAEAEVDLNYIMNRVGHKNSDTTTKIYLHVTGGMRENASKKMHAKFTALLND</sequence>
<dbReference type="InterPro" id="IPR010998">
    <property type="entry name" value="Integrase_recombinase_N"/>
</dbReference>
<keyword evidence="2" id="KW-0229">DNA integration</keyword>
<evidence type="ECO:0000313" key="6">
    <source>
        <dbReference type="EMBL" id="AVK96678.1"/>
    </source>
</evidence>
<dbReference type="AlphaFoldDB" id="A0A2S0K041"/>
<dbReference type="GO" id="GO:0003677">
    <property type="term" value="F:DNA binding"/>
    <property type="evidence" value="ECO:0007669"/>
    <property type="project" value="UniProtKB-KW"/>
</dbReference>
<dbReference type="Pfam" id="PF14657">
    <property type="entry name" value="Arm-DNA-bind_4"/>
    <property type="match status" value="1"/>
</dbReference>
<evidence type="ECO:0000256" key="3">
    <source>
        <dbReference type="ARBA" id="ARBA00023125"/>
    </source>
</evidence>
<gene>
    <name evidence="6" type="ORF">LS41612_10580</name>
</gene>
<evidence type="ECO:0000259" key="5">
    <source>
        <dbReference type="PROSITE" id="PS51898"/>
    </source>
</evidence>
<proteinExistence type="inferred from homology"/>
<reference evidence="6 7" key="1">
    <citation type="submission" date="2017-03" db="EMBL/GenBank/DDBJ databases">
        <title>The whole genome sequencing and assembly of Lysinibacillus sphaericus DSM 28T strain.</title>
        <authorList>
            <person name="Lee Y.-J."/>
            <person name="Yi H."/>
            <person name="Bahn Y.-S."/>
            <person name="Kim J.F."/>
            <person name="Lee D.-W."/>
        </authorList>
    </citation>
    <scope>NUCLEOTIDE SEQUENCE [LARGE SCALE GENOMIC DNA]</scope>
    <source>
        <strain evidence="6 7">DSM 28</strain>
    </source>
</reference>
<dbReference type="SUPFAM" id="SSF56349">
    <property type="entry name" value="DNA breaking-rejoining enzymes"/>
    <property type="match status" value="1"/>
</dbReference>
<name>A0A2S0K041_LYSSH</name>
<evidence type="ECO:0000256" key="2">
    <source>
        <dbReference type="ARBA" id="ARBA00022908"/>
    </source>
</evidence>
<feature type="domain" description="Tyr recombinase" evidence="5">
    <location>
        <begin position="202"/>
        <end position="400"/>
    </location>
</feature>
<dbReference type="EMBL" id="CP019980">
    <property type="protein sequence ID" value="AVK96678.1"/>
    <property type="molecule type" value="Genomic_DNA"/>
</dbReference>
<dbReference type="CDD" id="cd01189">
    <property type="entry name" value="INT_ICEBs1_C_like"/>
    <property type="match status" value="1"/>
</dbReference>